<comment type="subcellular location">
    <subcellularLocation>
        <location evidence="2">Mitochondrion inner membrane</location>
        <topology evidence="2">Single-pass membrane protein</topology>
    </subcellularLocation>
</comment>
<keyword evidence="14" id="KW-0472">Membrane</keyword>
<dbReference type="PANTHER" id="PTHR15083:SF0">
    <property type="entry name" value="NADH DEHYDROGENASE [UBIQUINONE] 1 BETA SUBCOMPLEX SUBUNIT 6"/>
    <property type="match status" value="1"/>
</dbReference>
<evidence type="ECO:0000313" key="17">
    <source>
        <dbReference type="EMBL" id="CAK8688657.1"/>
    </source>
</evidence>
<evidence type="ECO:0000256" key="12">
    <source>
        <dbReference type="ARBA" id="ARBA00022990"/>
    </source>
</evidence>
<evidence type="ECO:0000313" key="18">
    <source>
        <dbReference type="Proteomes" id="UP001642483"/>
    </source>
</evidence>
<keyword evidence="13" id="KW-0496">Mitochondrion</keyword>
<keyword evidence="8" id="KW-0812">Transmembrane</keyword>
<evidence type="ECO:0000256" key="13">
    <source>
        <dbReference type="ARBA" id="ARBA00023128"/>
    </source>
</evidence>
<keyword evidence="18" id="KW-1185">Reference proteome</keyword>
<organism evidence="17 18">
    <name type="scientific">Clavelina lepadiformis</name>
    <name type="common">Light-bulb sea squirt</name>
    <name type="synonym">Ascidia lepadiformis</name>
    <dbReference type="NCBI Taxonomy" id="159417"/>
    <lineage>
        <taxon>Eukaryota</taxon>
        <taxon>Metazoa</taxon>
        <taxon>Chordata</taxon>
        <taxon>Tunicata</taxon>
        <taxon>Ascidiacea</taxon>
        <taxon>Aplousobranchia</taxon>
        <taxon>Clavelinidae</taxon>
        <taxon>Clavelina</taxon>
    </lineage>
</organism>
<keyword evidence="7" id="KW-0679">Respiratory chain</keyword>
<comment type="subunit">
    <text evidence="4">Complex I is composed of 45 different subunits.</text>
</comment>
<keyword evidence="11" id="KW-1133">Transmembrane helix</keyword>
<evidence type="ECO:0000256" key="1">
    <source>
        <dbReference type="ARBA" id="ARBA00003195"/>
    </source>
</evidence>
<comment type="function">
    <text evidence="1">Accessory subunit of the mitochondrial membrane respiratory chain NADH dehydrogenase (Complex I), that is believed not to be involved in catalysis. Complex I functions in the transfer of electrons from NADH to the respiratory chain. The immediate electron acceptor for the enzyme is believed to be ubiquinone.</text>
</comment>
<keyword evidence="6" id="KW-0813">Transport</keyword>
<evidence type="ECO:0000256" key="10">
    <source>
        <dbReference type="ARBA" id="ARBA00022982"/>
    </source>
</evidence>
<proteinExistence type="inferred from homology"/>
<dbReference type="EMBL" id="CAWYQH010000108">
    <property type="protein sequence ID" value="CAK8688657.1"/>
    <property type="molecule type" value="Genomic_DNA"/>
</dbReference>
<evidence type="ECO:0000256" key="14">
    <source>
        <dbReference type="ARBA" id="ARBA00023136"/>
    </source>
</evidence>
<name>A0ABP0GA31_CLALP</name>
<comment type="caution">
    <text evidence="17">The sequence shown here is derived from an EMBL/GenBank/DDBJ whole genome shotgun (WGS) entry which is preliminary data.</text>
</comment>
<dbReference type="PANTHER" id="PTHR15083">
    <property type="entry name" value="NADH DEHYDROGENASE [UBIQUINONE] 1 BETA SUBCOMPLEX SUBUNIT 6"/>
    <property type="match status" value="1"/>
</dbReference>
<evidence type="ECO:0000256" key="5">
    <source>
        <dbReference type="ARBA" id="ARBA00018675"/>
    </source>
</evidence>
<evidence type="ECO:0000256" key="15">
    <source>
        <dbReference type="ARBA" id="ARBA00029949"/>
    </source>
</evidence>
<dbReference type="Proteomes" id="UP001642483">
    <property type="component" value="Unassembled WGS sequence"/>
</dbReference>
<evidence type="ECO:0000256" key="9">
    <source>
        <dbReference type="ARBA" id="ARBA00022792"/>
    </source>
</evidence>
<dbReference type="InterPro" id="IPR019174">
    <property type="entry name" value="NADH_DH_b-subcmplx_su6"/>
</dbReference>
<protein>
    <recommendedName>
        <fullName evidence="5">NADH dehydrogenase [ubiquinone] 1 beta subcomplex subunit 6</fullName>
    </recommendedName>
    <alternativeName>
        <fullName evidence="16">Complex I-B17</fullName>
    </alternativeName>
    <alternativeName>
        <fullName evidence="15">NADH-ubiquinone oxidoreductase B17 subunit</fullName>
    </alternativeName>
</protein>
<reference evidence="17 18" key="1">
    <citation type="submission" date="2024-02" db="EMBL/GenBank/DDBJ databases">
        <authorList>
            <person name="Daric V."/>
            <person name="Darras S."/>
        </authorList>
    </citation>
    <scope>NUCLEOTIDE SEQUENCE [LARGE SCALE GENOMIC DNA]</scope>
</reference>
<evidence type="ECO:0000256" key="2">
    <source>
        <dbReference type="ARBA" id="ARBA00004434"/>
    </source>
</evidence>
<keyword evidence="10" id="KW-0249">Electron transport</keyword>
<evidence type="ECO:0000256" key="16">
    <source>
        <dbReference type="ARBA" id="ARBA00030214"/>
    </source>
</evidence>
<gene>
    <name evidence="17" type="ORF">CVLEPA_LOCUS20651</name>
</gene>
<evidence type="ECO:0000256" key="4">
    <source>
        <dbReference type="ARBA" id="ARBA00011533"/>
    </source>
</evidence>
<evidence type="ECO:0000256" key="11">
    <source>
        <dbReference type="ARBA" id="ARBA00022989"/>
    </source>
</evidence>
<comment type="similarity">
    <text evidence="3">Belongs to the complex I NDUFB6 subunit family.</text>
</comment>
<accession>A0ABP0GA31</accession>
<evidence type="ECO:0000256" key="6">
    <source>
        <dbReference type="ARBA" id="ARBA00022448"/>
    </source>
</evidence>
<dbReference type="Pfam" id="PF09782">
    <property type="entry name" value="NDUF_B6"/>
    <property type="match status" value="1"/>
</dbReference>
<evidence type="ECO:0000256" key="8">
    <source>
        <dbReference type="ARBA" id="ARBA00022692"/>
    </source>
</evidence>
<sequence length="184" mass="21916">MGELAKGYNTDLNRLADLRAAGTILESVDEQRLRDHQLRRLRRLWLKDQCLTAREPLLPPKKLNWFQRLAQKEEAFWSRKLKFRQIIQYMYHGKDFQQIPLVFLYQVQRNMRTYAGYFVLPMLPFLYYFKYGNPDVPGCVISGAPRVFPGEESIRVRQGDVKFNYKTGTWTMAESEDEWKTLLK</sequence>
<keyword evidence="9" id="KW-0999">Mitochondrion inner membrane</keyword>
<evidence type="ECO:0000256" key="7">
    <source>
        <dbReference type="ARBA" id="ARBA00022660"/>
    </source>
</evidence>
<keyword evidence="12" id="KW-0007">Acetylation</keyword>
<evidence type="ECO:0000256" key="3">
    <source>
        <dbReference type="ARBA" id="ARBA00007771"/>
    </source>
</evidence>